<keyword evidence="6 9" id="KW-1133">Transmembrane helix</keyword>
<dbReference type="Pfam" id="PF08263">
    <property type="entry name" value="LRRNT_2"/>
    <property type="match status" value="1"/>
</dbReference>
<evidence type="ECO:0000256" key="8">
    <source>
        <dbReference type="SAM" id="MobiDB-lite"/>
    </source>
</evidence>
<accession>A0AAD5ZB03</accession>
<dbReference type="SUPFAM" id="SSF52058">
    <property type="entry name" value="L domain-like"/>
    <property type="match status" value="1"/>
</dbReference>
<dbReference type="GO" id="GO:0016020">
    <property type="term" value="C:membrane"/>
    <property type="evidence" value="ECO:0007669"/>
    <property type="project" value="UniProtKB-SubCell"/>
</dbReference>
<evidence type="ECO:0000256" key="2">
    <source>
        <dbReference type="ARBA" id="ARBA00022614"/>
    </source>
</evidence>
<keyword evidence="7 9" id="KW-0472">Membrane</keyword>
<evidence type="ECO:0000313" key="13">
    <source>
        <dbReference type="Proteomes" id="UP001210211"/>
    </source>
</evidence>
<keyword evidence="2" id="KW-0433">Leucine-rich repeat</keyword>
<evidence type="ECO:0000256" key="3">
    <source>
        <dbReference type="ARBA" id="ARBA00022692"/>
    </source>
</evidence>
<keyword evidence="4 10" id="KW-0732">Signal</keyword>
<evidence type="ECO:0000256" key="10">
    <source>
        <dbReference type="SAM" id="SignalP"/>
    </source>
</evidence>
<feature type="compositionally biased region" description="Pro residues" evidence="8">
    <location>
        <begin position="219"/>
        <end position="229"/>
    </location>
</feature>
<protein>
    <recommendedName>
        <fullName evidence="11">Protein kinase domain-containing protein</fullName>
    </recommendedName>
</protein>
<reference evidence="12 13" key="1">
    <citation type="journal article" date="2022" name="Cell">
        <title>Repeat-based holocentromeres influence genome architecture and karyotype evolution.</title>
        <authorList>
            <person name="Hofstatter P.G."/>
            <person name="Thangavel G."/>
            <person name="Lux T."/>
            <person name="Neumann P."/>
            <person name="Vondrak T."/>
            <person name="Novak P."/>
            <person name="Zhang M."/>
            <person name="Costa L."/>
            <person name="Castellani M."/>
            <person name="Scott A."/>
            <person name="Toegelov H."/>
            <person name="Fuchs J."/>
            <person name="Mata-Sucre Y."/>
            <person name="Dias Y."/>
            <person name="Vanzela A.L.L."/>
            <person name="Huettel B."/>
            <person name="Almeida C.C.S."/>
            <person name="Simkova H."/>
            <person name="Souza G."/>
            <person name="Pedrosa-Harand A."/>
            <person name="Macas J."/>
            <person name="Mayer K.F.X."/>
            <person name="Houben A."/>
            <person name="Marques A."/>
        </authorList>
    </citation>
    <scope>NUCLEOTIDE SEQUENCE [LARGE SCALE GENOMIC DNA]</scope>
    <source>
        <strain evidence="12">RhyTen1mFocal</strain>
    </source>
</reference>
<dbReference type="Pfam" id="PF00069">
    <property type="entry name" value="Pkinase"/>
    <property type="match status" value="1"/>
</dbReference>
<dbReference type="PROSITE" id="PS50011">
    <property type="entry name" value="PROTEIN_KINASE_DOM"/>
    <property type="match status" value="1"/>
</dbReference>
<dbReference type="GO" id="GO:0004672">
    <property type="term" value="F:protein kinase activity"/>
    <property type="evidence" value="ECO:0007669"/>
    <property type="project" value="InterPro"/>
</dbReference>
<sequence>MNSEAKALLLLVTFASIFVLCASMVTKEELYHEERNSLIQLRDSLSSIVNLHSNWTGPPCYKGRSRWIGITCSGSNVVGIVLEGIQLTGSLPPDALSNVTYLSNLSLRNNALHGNLPNLDGLMYLQIVDLSLNRFSGSIPTDLTNLPQLNDLQLQDNLLNGTIPPFNQSGLFSFNVSHNFLSGPVPETAVLKSFPKNSFDHNSGLCGDVIGKPCNETRPVPPAAPPRAPVSPHHAPASTAHAPAAKTGATPSKAGTSALQLHRNSGLVAWKLVVIAIGAAMVPIILFCLFMYFHRRNKKSKQDEGLLGIPMAYFEKADKSSGSKEQKGGELEFFNKEKATFDTDSLLRSSAVVMGKGGLGITYRVTIELGPVVTVKRLRNVSAVGRKEFMQQLQLLGKLRHENLVEIIAYNYSQEEKLIIYDYVPGSSLSQLLHDNKGAGRTPLPWASRLSIVKGIARGLTYLHQCLPFHKVPHANIKSSNIIISNNYHYPKITDYGLQPLLPHVHRLAVARSPEYSESKKSTCKSDVYCFGLLILEMITGKVPTENPEEVPMPQWIRLALKNEWSTDVLDLEMVSEVENHEEMLKLVEIALECTEMDPDKRPKMTEVAKKIEEIKEPRSGRNSWV</sequence>
<dbReference type="AlphaFoldDB" id="A0AAD5ZB03"/>
<feature type="transmembrane region" description="Helical" evidence="9">
    <location>
        <begin position="268"/>
        <end position="293"/>
    </location>
</feature>
<feature type="signal peptide" evidence="10">
    <location>
        <begin position="1"/>
        <end position="23"/>
    </location>
</feature>
<keyword evidence="5" id="KW-0677">Repeat</keyword>
<evidence type="ECO:0000256" key="9">
    <source>
        <dbReference type="SAM" id="Phobius"/>
    </source>
</evidence>
<dbReference type="Gene3D" id="3.80.10.10">
    <property type="entry name" value="Ribonuclease Inhibitor"/>
    <property type="match status" value="1"/>
</dbReference>
<dbReference type="SUPFAM" id="SSF56112">
    <property type="entry name" value="Protein kinase-like (PK-like)"/>
    <property type="match status" value="1"/>
</dbReference>
<organism evidence="12 13">
    <name type="scientific">Rhynchospora tenuis</name>
    <dbReference type="NCBI Taxonomy" id="198213"/>
    <lineage>
        <taxon>Eukaryota</taxon>
        <taxon>Viridiplantae</taxon>
        <taxon>Streptophyta</taxon>
        <taxon>Embryophyta</taxon>
        <taxon>Tracheophyta</taxon>
        <taxon>Spermatophyta</taxon>
        <taxon>Magnoliopsida</taxon>
        <taxon>Liliopsida</taxon>
        <taxon>Poales</taxon>
        <taxon>Cyperaceae</taxon>
        <taxon>Cyperoideae</taxon>
        <taxon>Rhynchosporeae</taxon>
        <taxon>Rhynchospora</taxon>
    </lineage>
</organism>
<dbReference type="Proteomes" id="UP001210211">
    <property type="component" value="Unassembled WGS sequence"/>
</dbReference>
<proteinExistence type="predicted"/>
<evidence type="ECO:0000313" key="12">
    <source>
        <dbReference type="EMBL" id="KAJ3690202.1"/>
    </source>
</evidence>
<name>A0AAD5ZB03_9POAL</name>
<comment type="subcellular location">
    <subcellularLocation>
        <location evidence="1">Membrane</location>
        <topology evidence="1">Single-pass membrane protein</topology>
    </subcellularLocation>
</comment>
<dbReference type="InterPro" id="IPR000719">
    <property type="entry name" value="Prot_kinase_dom"/>
</dbReference>
<dbReference type="EMBL" id="JAMRDG010000002">
    <property type="protein sequence ID" value="KAJ3690202.1"/>
    <property type="molecule type" value="Genomic_DNA"/>
</dbReference>
<evidence type="ECO:0000256" key="4">
    <source>
        <dbReference type="ARBA" id="ARBA00022729"/>
    </source>
</evidence>
<dbReference type="InterPro" id="IPR046959">
    <property type="entry name" value="PRK1-6/SRF4-like"/>
</dbReference>
<keyword evidence="3 9" id="KW-0812">Transmembrane</keyword>
<dbReference type="InterPro" id="IPR032675">
    <property type="entry name" value="LRR_dom_sf"/>
</dbReference>
<evidence type="ECO:0000256" key="6">
    <source>
        <dbReference type="ARBA" id="ARBA00022989"/>
    </source>
</evidence>
<gene>
    <name evidence="12" type="ORF">LUZ61_019366</name>
</gene>
<dbReference type="Gene3D" id="1.10.510.10">
    <property type="entry name" value="Transferase(Phosphotransferase) domain 1"/>
    <property type="match status" value="1"/>
</dbReference>
<evidence type="ECO:0000259" key="11">
    <source>
        <dbReference type="PROSITE" id="PS50011"/>
    </source>
</evidence>
<keyword evidence="13" id="KW-1185">Reference proteome</keyword>
<dbReference type="InterPro" id="IPR013210">
    <property type="entry name" value="LRR_N_plant-typ"/>
</dbReference>
<feature type="chain" id="PRO_5042230509" description="Protein kinase domain-containing protein" evidence="10">
    <location>
        <begin position="24"/>
        <end position="626"/>
    </location>
</feature>
<feature type="compositionally biased region" description="Low complexity" evidence="8">
    <location>
        <begin position="230"/>
        <end position="245"/>
    </location>
</feature>
<dbReference type="FunFam" id="3.80.10.10:FF:000129">
    <property type="entry name" value="Leucine-rich repeat receptor-like kinase"/>
    <property type="match status" value="1"/>
</dbReference>
<comment type="caution">
    <text evidence="12">The sequence shown here is derived from an EMBL/GenBank/DDBJ whole genome shotgun (WGS) entry which is preliminary data.</text>
</comment>
<dbReference type="GO" id="GO:0005524">
    <property type="term" value="F:ATP binding"/>
    <property type="evidence" value="ECO:0007669"/>
    <property type="project" value="InterPro"/>
</dbReference>
<feature type="domain" description="Protein kinase" evidence="11">
    <location>
        <begin position="348"/>
        <end position="626"/>
    </location>
</feature>
<feature type="region of interest" description="Disordered" evidence="8">
    <location>
        <begin position="217"/>
        <end position="257"/>
    </location>
</feature>
<evidence type="ECO:0000256" key="1">
    <source>
        <dbReference type="ARBA" id="ARBA00004167"/>
    </source>
</evidence>
<evidence type="ECO:0000256" key="7">
    <source>
        <dbReference type="ARBA" id="ARBA00023136"/>
    </source>
</evidence>
<dbReference type="Gene3D" id="3.30.200.20">
    <property type="entry name" value="Phosphorylase Kinase, domain 1"/>
    <property type="match status" value="1"/>
</dbReference>
<dbReference type="InterPro" id="IPR011009">
    <property type="entry name" value="Kinase-like_dom_sf"/>
</dbReference>
<evidence type="ECO:0000256" key="5">
    <source>
        <dbReference type="ARBA" id="ARBA00022737"/>
    </source>
</evidence>
<dbReference type="PANTHER" id="PTHR48007:SF40">
    <property type="entry name" value="SERINE-THREONINE_TYROSINE-PROTEIN KINASE CATALYTIC DOMAIN-CONTAINING PROTEIN"/>
    <property type="match status" value="1"/>
</dbReference>
<dbReference type="PANTHER" id="PTHR48007">
    <property type="entry name" value="LEUCINE-RICH REPEAT RECEPTOR-LIKE PROTEIN KINASE PXC1"/>
    <property type="match status" value="1"/>
</dbReference>